<sequence length="389" mass="38692">MKHHSGARHRARTERATAVGVIPLAIAITCAGPAFAQPGVMVPEAEQPGVVAESAPEPVQEAEPVVDEPKTYWIAPPAEYAEVPTRPVPTYEYTEYTEPVAPVQIQELHLPVAVEVVAPIEAPKERLRIGDFVSDQPNWLSDEYLNRTNNTSSVIEAQVNTFWKSIGVDAERSDRIAAATVGGAASGAVTGALALGVPAATVGGLVGGTIGGIQGAGVGLMLPNPIPGLASIPTGVAGTAAGAAIGAAAAGIPAAAAGAVIGGVAGGLTGTAFGAGDSLGTPTEFVLPSVTEPDAAALKLRAGEEYARLAIEQPAAATAVVDAVVAAPQLAEQVTGQAVAAREATLAQPGGEQVIAGLDAAAVELNHAFGPVAGMVGEALAAGRDGLAV</sequence>
<comment type="caution">
    <text evidence="1">The sequence shown here is derived from an EMBL/GenBank/DDBJ whole genome shotgun (WGS) entry which is preliminary data.</text>
</comment>
<accession>A0ABW2RWV8</accession>
<keyword evidence="2" id="KW-1185">Reference proteome</keyword>
<organism evidence="1 2">
    <name type="scientific">Rhodococcus daqingensis</name>
    <dbReference type="NCBI Taxonomy" id="2479363"/>
    <lineage>
        <taxon>Bacteria</taxon>
        <taxon>Bacillati</taxon>
        <taxon>Actinomycetota</taxon>
        <taxon>Actinomycetes</taxon>
        <taxon>Mycobacteriales</taxon>
        <taxon>Nocardiaceae</taxon>
        <taxon>Rhodococcus</taxon>
    </lineage>
</organism>
<gene>
    <name evidence="1" type="ORF">ACFQS9_10410</name>
</gene>
<reference evidence="2" key="1">
    <citation type="journal article" date="2019" name="Int. J. Syst. Evol. Microbiol.">
        <title>The Global Catalogue of Microorganisms (GCM) 10K type strain sequencing project: providing services to taxonomists for standard genome sequencing and annotation.</title>
        <authorList>
            <consortium name="The Broad Institute Genomics Platform"/>
            <consortium name="The Broad Institute Genome Sequencing Center for Infectious Disease"/>
            <person name="Wu L."/>
            <person name="Ma J."/>
        </authorList>
    </citation>
    <scope>NUCLEOTIDE SEQUENCE [LARGE SCALE GENOMIC DNA]</scope>
    <source>
        <strain evidence="2">ICMP 19430</strain>
    </source>
</reference>
<name>A0ABW2RWV8_9NOCA</name>
<evidence type="ECO:0000313" key="1">
    <source>
        <dbReference type="EMBL" id="MFC7448301.1"/>
    </source>
</evidence>
<dbReference type="Proteomes" id="UP001596484">
    <property type="component" value="Unassembled WGS sequence"/>
</dbReference>
<protein>
    <submittedName>
        <fullName evidence="1">Insoluble domain protein</fullName>
    </submittedName>
</protein>
<dbReference type="EMBL" id="JBHTCS010000012">
    <property type="protein sequence ID" value="MFC7448301.1"/>
    <property type="molecule type" value="Genomic_DNA"/>
</dbReference>
<dbReference type="RefSeq" id="WP_378404231.1">
    <property type="nucleotide sequence ID" value="NZ_JBHTCS010000012.1"/>
</dbReference>
<proteinExistence type="predicted"/>
<evidence type="ECO:0000313" key="2">
    <source>
        <dbReference type="Proteomes" id="UP001596484"/>
    </source>
</evidence>